<proteinExistence type="predicted"/>
<evidence type="ECO:0000313" key="2">
    <source>
        <dbReference type="Proteomes" id="UP000231019"/>
    </source>
</evidence>
<reference evidence="1 2" key="1">
    <citation type="submission" date="2017-09" db="EMBL/GenBank/DDBJ databases">
        <title>Depth-based differentiation of microbial function through sediment-hosted aquifers and enrichment of novel symbionts in the deep terrestrial subsurface.</title>
        <authorList>
            <person name="Probst A.J."/>
            <person name="Ladd B."/>
            <person name="Jarett J.K."/>
            <person name="Geller-Mcgrath D.E."/>
            <person name="Sieber C.M."/>
            <person name="Emerson J.B."/>
            <person name="Anantharaman K."/>
            <person name="Thomas B.C."/>
            <person name="Malmstrom R."/>
            <person name="Stieglmeier M."/>
            <person name="Klingl A."/>
            <person name="Woyke T."/>
            <person name="Ryan C.M."/>
            <person name="Banfield J.F."/>
        </authorList>
    </citation>
    <scope>NUCLEOTIDE SEQUENCE [LARGE SCALE GENOMIC DNA]</scope>
    <source>
        <strain evidence="1">CG17_big_fil_post_rev_8_21_14_2_50_48_46</strain>
    </source>
</reference>
<protein>
    <submittedName>
        <fullName evidence="1">Uncharacterized protein</fullName>
    </submittedName>
</protein>
<organism evidence="1 2">
    <name type="scientific">bacterium (Candidatus Blackallbacteria) CG17_big_fil_post_rev_8_21_14_2_50_48_46</name>
    <dbReference type="NCBI Taxonomy" id="2014261"/>
    <lineage>
        <taxon>Bacteria</taxon>
        <taxon>Candidatus Blackallbacteria</taxon>
    </lineage>
</organism>
<gene>
    <name evidence="1" type="ORF">COW36_21440</name>
</gene>
<sequence>MTTPPAKAAAASVQRHTATRYVSCTRPRPGRESEALGVFLYQGHPSDFTLRRISAQQPHVDSIVKEQSSGKAQAAPALKPCTINILTKKKGVSEGLGSVTGFRRYSDASDVGCFAALRMRTAMLPCQLK</sequence>
<comment type="caution">
    <text evidence="1">The sequence shown here is derived from an EMBL/GenBank/DDBJ whole genome shotgun (WGS) entry which is preliminary data.</text>
</comment>
<dbReference type="AlphaFoldDB" id="A0A2M7FZ08"/>
<name>A0A2M7FZ08_9BACT</name>
<dbReference type="EMBL" id="PFFQ01000059">
    <property type="protein sequence ID" value="PIW14603.1"/>
    <property type="molecule type" value="Genomic_DNA"/>
</dbReference>
<accession>A0A2M7FZ08</accession>
<evidence type="ECO:0000313" key="1">
    <source>
        <dbReference type="EMBL" id="PIW14603.1"/>
    </source>
</evidence>
<dbReference type="Proteomes" id="UP000231019">
    <property type="component" value="Unassembled WGS sequence"/>
</dbReference>